<evidence type="ECO:0000313" key="1">
    <source>
        <dbReference type="EnsemblMetazoa" id="PPA19666.1"/>
    </source>
</evidence>
<sequence length="141" mass="15302">MASTSEKKVEGIFIKGVFCPVTTAPPVEKLKQLYEDGLRRGMNLGAINEVVERLVHGPHPPYDLTPFLIDVASKMNKEQADQWINALAADPRPETFACWMVSVLPYDRSTLIAIGADPNLMKKSAAAPKSSRTGPGAPPSK</sequence>
<keyword evidence="2" id="KW-1185">Reference proteome</keyword>
<accession>A0A454Y3Y2</accession>
<accession>A0A8R1YH31</accession>
<reference evidence="1" key="2">
    <citation type="submission" date="2022-06" db="UniProtKB">
        <authorList>
            <consortium name="EnsemblMetazoa"/>
        </authorList>
    </citation>
    <scope>IDENTIFICATION</scope>
    <source>
        <strain evidence="1">PS312</strain>
    </source>
</reference>
<name>A0A454Y3Y2_PRIPA</name>
<dbReference type="EnsemblMetazoa" id="PPA19666.1">
    <property type="protein sequence ID" value="PPA19666.1"/>
    <property type="gene ID" value="WBGene00109220"/>
</dbReference>
<reference evidence="2" key="1">
    <citation type="journal article" date="2008" name="Nat. Genet.">
        <title>The Pristionchus pacificus genome provides a unique perspective on nematode lifestyle and parasitism.</title>
        <authorList>
            <person name="Dieterich C."/>
            <person name="Clifton S.W."/>
            <person name="Schuster L.N."/>
            <person name="Chinwalla A."/>
            <person name="Delehaunty K."/>
            <person name="Dinkelacker I."/>
            <person name="Fulton L."/>
            <person name="Fulton R."/>
            <person name="Godfrey J."/>
            <person name="Minx P."/>
            <person name="Mitreva M."/>
            <person name="Roeseler W."/>
            <person name="Tian H."/>
            <person name="Witte H."/>
            <person name="Yang S.P."/>
            <person name="Wilson R.K."/>
            <person name="Sommer R.J."/>
        </authorList>
    </citation>
    <scope>NUCLEOTIDE SEQUENCE [LARGE SCALE GENOMIC DNA]</scope>
    <source>
        <strain evidence="2">PS312</strain>
    </source>
</reference>
<protein>
    <submittedName>
        <fullName evidence="1">Uncharacterized protein</fullName>
    </submittedName>
</protein>
<evidence type="ECO:0000313" key="2">
    <source>
        <dbReference type="Proteomes" id="UP000005239"/>
    </source>
</evidence>
<dbReference type="Proteomes" id="UP000005239">
    <property type="component" value="Unassembled WGS sequence"/>
</dbReference>
<gene>
    <name evidence="1" type="primary">WBGene00109220</name>
</gene>
<organism evidence="1 2">
    <name type="scientific">Pristionchus pacificus</name>
    <name type="common">Parasitic nematode worm</name>
    <dbReference type="NCBI Taxonomy" id="54126"/>
    <lineage>
        <taxon>Eukaryota</taxon>
        <taxon>Metazoa</taxon>
        <taxon>Ecdysozoa</taxon>
        <taxon>Nematoda</taxon>
        <taxon>Chromadorea</taxon>
        <taxon>Rhabditida</taxon>
        <taxon>Rhabditina</taxon>
        <taxon>Diplogasteromorpha</taxon>
        <taxon>Diplogasteroidea</taxon>
        <taxon>Neodiplogasteridae</taxon>
        <taxon>Pristionchus</taxon>
    </lineage>
</organism>
<proteinExistence type="predicted"/>
<dbReference type="AlphaFoldDB" id="A0A454Y3Y2"/>